<keyword evidence="1 2" id="KW-0812">Transmembrane</keyword>
<dbReference type="PIRSF" id="PIRSF038973">
    <property type="entry name" value="SpoIIM"/>
    <property type="match status" value="1"/>
</dbReference>
<dbReference type="InterPro" id="IPR014196">
    <property type="entry name" value="SpoIIM"/>
</dbReference>
<gene>
    <name evidence="3" type="primary">spoIIM</name>
    <name evidence="3" type="ORF">AHA02nite_09920</name>
</gene>
<dbReference type="Pfam" id="PF01944">
    <property type="entry name" value="SpoIIM"/>
    <property type="match status" value="1"/>
</dbReference>
<dbReference type="GO" id="GO:0030435">
    <property type="term" value="P:sporulation resulting in formation of a cellular spore"/>
    <property type="evidence" value="ECO:0007669"/>
    <property type="project" value="UniProtKB-KW"/>
</dbReference>
<keyword evidence="1" id="KW-1003">Cell membrane</keyword>
<dbReference type="EMBL" id="BJYA01000003">
    <property type="protein sequence ID" value="GEN45216.1"/>
    <property type="molecule type" value="Genomic_DNA"/>
</dbReference>
<reference evidence="3 4" key="1">
    <citation type="submission" date="2019-07" db="EMBL/GenBank/DDBJ databases">
        <title>Whole genome shotgun sequence of Alkalibacillus haloalkaliphilus NBRC 103110.</title>
        <authorList>
            <person name="Hosoyama A."/>
            <person name="Uohara A."/>
            <person name="Ohji S."/>
            <person name="Ichikawa N."/>
        </authorList>
    </citation>
    <scope>NUCLEOTIDE SEQUENCE [LARGE SCALE GENOMIC DNA]</scope>
    <source>
        <strain evidence="3 4">NBRC 103110</strain>
    </source>
</reference>
<comment type="function">
    <text evidence="1">Required for complete septum migration and engulfment of the forespore compartment during sporulation. Required for stabilizing and recruiting of SpoIIP to the septal membrane.</text>
</comment>
<dbReference type="NCBIfam" id="TIGR02831">
    <property type="entry name" value="spo_II_M"/>
    <property type="match status" value="1"/>
</dbReference>
<dbReference type="GO" id="GO:0005886">
    <property type="term" value="C:plasma membrane"/>
    <property type="evidence" value="ECO:0007669"/>
    <property type="project" value="UniProtKB-SubCell"/>
</dbReference>
<feature type="transmembrane region" description="Helical" evidence="2">
    <location>
        <begin position="111"/>
        <end position="133"/>
    </location>
</feature>
<comment type="subunit">
    <text evidence="1">Component of the MPD complex composed of SpoIIM, SpoIIP and SpoIID.</text>
</comment>
<keyword evidence="2" id="KW-1133">Transmembrane helix</keyword>
<proteinExistence type="predicted"/>
<feature type="transmembrane region" description="Helical" evidence="2">
    <location>
        <begin position="174"/>
        <end position="195"/>
    </location>
</feature>
<dbReference type="RefSeq" id="WP_170235970.1">
    <property type="nucleotide sequence ID" value="NZ_BJYA01000003.1"/>
</dbReference>
<evidence type="ECO:0000313" key="4">
    <source>
        <dbReference type="Proteomes" id="UP000321440"/>
    </source>
</evidence>
<sequence>MKQWPRALTIHIQPYYSLYVFLFVLFLIGVIFGSMMVSSLNFLQRQDLFFFVEQYFHSMSEQPTGSYLAVFWDALWTHGKYITFLFLFGLSFVGLPVVWFLLFVKGVVIGFTVGFLVNQLSWQGFLLSVMSIAPQNLLIVPAYLIIAASSMVFTIHVLRILFVKHQSSNTISDVSVFYIRSYIVALMLVGVGSVLETFVSSNMLEWIVNSL</sequence>
<dbReference type="AlphaFoldDB" id="A0A511W2B8"/>
<organism evidence="3 4">
    <name type="scientific">Alkalibacillus haloalkaliphilus</name>
    <dbReference type="NCBI Taxonomy" id="94136"/>
    <lineage>
        <taxon>Bacteria</taxon>
        <taxon>Bacillati</taxon>
        <taxon>Bacillota</taxon>
        <taxon>Bacilli</taxon>
        <taxon>Bacillales</taxon>
        <taxon>Bacillaceae</taxon>
        <taxon>Alkalibacillus</taxon>
    </lineage>
</organism>
<keyword evidence="4" id="KW-1185">Reference proteome</keyword>
<comment type="subcellular location">
    <subcellularLocation>
        <location evidence="1">Cell membrane</location>
        <topology evidence="1">Multi-pass membrane protein</topology>
    </subcellularLocation>
    <text evidence="1">Localizes to the sporulation septum and to the second division site within the mother cell. Before the start of engulfment localizes to the septal midpoint, then spreads throughout the septum prior to becoming enriched at the leading edge of the engulfing membrane, where it remains until the completion of membrane migration. Some remain partially trapped at the septum during engulfment and upon completion of engulfment become dispersed in the outer forespore membrane. Localization of the MPD complex to the septal membrane is dependent on SpoIIB.</text>
</comment>
<name>A0A511W2B8_9BACI</name>
<evidence type="ECO:0000313" key="3">
    <source>
        <dbReference type="EMBL" id="GEN45216.1"/>
    </source>
</evidence>
<dbReference type="Proteomes" id="UP000321440">
    <property type="component" value="Unassembled WGS sequence"/>
</dbReference>
<comment type="caution">
    <text evidence="3">The sequence shown here is derived from an EMBL/GenBank/DDBJ whole genome shotgun (WGS) entry which is preliminary data.</text>
</comment>
<keyword evidence="1" id="KW-0749">Sporulation</keyword>
<evidence type="ECO:0000256" key="2">
    <source>
        <dbReference type="SAM" id="Phobius"/>
    </source>
</evidence>
<protein>
    <recommendedName>
        <fullName evidence="1">Stage II sporulation protein M</fullName>
    </recommendedName>
</protein>
<dbReference type="InterPro" id="IPR002798">
    <property type="entry name" value="SpoIIM-like"/>
</dbReference>
<feature type="transmembrane region" description="Helical" evidence="2">
    <location>
        <begin position="139"/>
        <end position="162"/>
    </location>
</feature>
<feature type="transmembrane region" description="Helical" evidence="2">
    <location>
        <begin position="20"/>
        <end position="43"/>
    </location>
</feature>
<keyword evidence="1 2" id="KW-0472">Membrane</keyword>
<evidence type="ECO:0000256" key="1">
    <source>
        <dbReference type="PIRNR" id="PIRNR038973"/>
    </source>
</evidence>
<feature type="transmembrane region" description="Helical" evidence="2">
    <location>
        <begin position="81"/>
        <end position="104"/>
    </location>
</feature>
<accession>A0A511W2B8</accession>